<dbReference type="Proteomes" id="UP001177003">
    <property type="component" value="Chromosome 7"/>
</dbReference>
<name>A0AA36EI70_LACSI</name>
<accession>A0AA36EI70</accession>
<reference evidence="2" key="1">
    <citation type="submission" date="2023-04" db="EMBL/GenBank/DDBJ databases">
        <authorList>
            <person name="Vijverberg K."/>
            <person name="Xiong W."/>
            <person name="Schranz E."/>
        </authorList>
    </citation>
    <scope>NUCLEOTIDE SEQUENCE</scope>
</reference>
<gene>
    <name evidence="2" type="ORF">LSALG_LOCUS33311</name>
</gene>
<feature type="region of interest" description="Disordered" evidence="1">
    <location>
        <begin position="90"/>
        <end position="126"/>
    </location>
</feature>
<protein>
    <submittedName>
        <fullName evidence="2">Uncharacterized protein</fullName>
    </submittedName>
</protein>
<evidence type="ECO:0000256" key="1">
    <source>
        <dbReference type="SAM" id="MobiDB-lite"/>
    </source>
</evidence>
<feature type="compositionally biased region" description="Basic and acidic residues" evidence="1">
    <location>
        <begin position="92"/>
        <end position="107"/>
    </location>
</feature>
<evidence type="ECO:0000313" key="3">
    <source>
        <dbReference type="Proteomes" id="UP001177003"/>
    </source>
</evidence>
<sequence length="207" mass="23880">MDQLAIHTTQQKTQSVKLKHAQQEIDKLKFDRTGIRTLVSDVISLLSNLLEAHDPILTITIRRNIADKLCPVIAMLNRIEGVLEVPVIPEQGGEKTKGNTKVEKGKEPMGNYDENDDSEEEQLKRKAHDHELDENARIVREAEEKERKEKEAHDTLECRKLLFPLWTLERMLHEAVHLPSVHWLEPVASFDLVNTKLFIFQVYSSVF</sequence>
<dbReference type="AlphaFoldDB" id="A0AA36EI70"/>
<proteinExistence type="predicted"/>
<organism evidence="2 3">
    <name type="scientific">Lactuca saligna</name>
    <name type="common">Willowleaf lettuce</name>
    <dbReference type="NCBI Taxonomy" id="75948"/>
    <lineage>
        <taxon>Eukaryota</taxon>
        <taxon>Viridiplantae</taxon>
        <taxon>Streptophyta</taxon>
        <taxon>Embryophyta</taxon>
        <taxon>Tracheophyta</taxon>
        <taxon>Spermatophyta</taxon>
        <taxon>Magnoliopsida</taxon>
        <taxon>eudicotyledons</taxon>
        <taxon>Gunneridae</taxon>
        <taxon>Pentapetalae</taxon>
        <taxon>asterids</taxon>
        <taxon>campanulids</taxon>
        <taxon>Asterales</taxon>
        <taxon>Asteraceae</taxon>
        <taxon>Cichorioideae</taxon>
        <taxon>Cichorieae</taxon>
        <taxon>Lactucinae</taxon>
        <taxon>Lactuca</taxon>
    </lineage>
</organism>
<dbReference type="EMBL" id="OX465083">
    <property type="protein sequence ID" value="CAI9294325.1"/>
    <property type="molecule type" value="Genomic_DNA"/>
</dbReference>
<evidence type="ECO:0000313" key="2">
    <source>
        <dbReference type="EMBL" id="CAI9294325.1"/>
    </source>
</evidence>
<keyword evidence="3" id="KW-1185">Reference proteome</keyword>